<reference evidence="3 4" key="2">
    <citation type="submission" date="2024-07" db="EMBL/GenBank/DDBJ databases">
        <authorList>
            <person name="Akdeniz Z."/>
        </authorList>
    </citation>
    <scope>NUCLEOTIDE SEQUENCE [LARGE SCALE GENOMIC DNA]</scope>
</reference>
<evidence type="ECO:0000313" key="2">
    <source>
        <dbReference type="EMBL" id="CAI9978523.1"/>
    </source>
</evidence>
<keyword evidence="1" id="KW-0175">Coiled coil</keyword>
<dbReference type="SUPFAM" id="SSF52058">
    <property type="entry name" value="L domain-like"/>
    <property type="match status" value="1"/>
</dbReference>
<evidence type="ECO:0000313" key="3">
    <source>
        <dbReference type="EMBL" id="CAL6002446.1"/>
    </source>
</evidence>
<dbReference type="Proteomes" id="UP001642409">
    <property type="component" value="Unassembled WGS sequence"/>
</dbReference>
<keyword evidence="4" id="KW-1185">Reference proteome</keyword>
<proteinExistence type="predicted"/>
<reference evidence="2" key="1">
    <citation type="submission" date="2023-06" db="EMBL/GenBank/DDBJ databases">
        <authorList>
            <person name="Kurt Z."/>
        </authorList>
    </citation>
    <scope>NUCLEOTIDE SEQUENCE</scope>
</reference>
<dbReference type="AlphaFoldDB" id="A0AA86VUA2"/>
<evidence type="ECO:0000256" key="1">
    <source>
        <dbReference type="SAM" id="Coils"/>
    </source>
</evidence>
<gene>
    <name evidence="3" type="ORF">HINF_LOCUS17926</name>
    <name evidence="2" type="ORF">HINF_LOCUS66168</name>
</gene>
<sequence length="162" mass="18746">MNLTHLKLGGCQIVSVYVLKPLVNLEYLNISLNNIVYLDANINEMINLKEFRVDSNLVSELSSIEKHPNFNNIDEDGKKTFDISDQRTDCQEELRKANKFRNIESPNIQLKQIQTQHKALKTALDNFKQEVNAMTSNAWQSQIQFTANIVRLFQLLNQFGFE</sequence>
<name>A0AA86VUA2_9EUKA</name>
<accession>A0AA86VUA2</accession>
<dbReference type="Gene3D" id="3.80.10.10">
    <property type="entry name" value="Ribonuclease Inhibitor"/>
    <property type="match status" value="1"/>
</dbReference>
<dbReference type="InterPro" id="IPR032675">
    <property type="entry name" value="LRR_dom_sf"/>
</dbReference>
<dbReference type="EMBL" id="CATOUU010001185">
    <property type="protein sequence ID" value="CAI9978523.1"/>
    <property type="molecule type" value="Genomic_DNA"/>
</dbReference>
<evidence type="ECO:0000313" key="4">
    <source>
        <dbReference type="Proteomes" id="UP001642409"/>
    </source>
</evidence>
<feature type="coiled-coil region" evidence="1">
    <location>
        <begin position="110"/>
        <end position="137"/>
    </location>
</feature>
<organism evidence="2">
    <name type="scientific">Hexamita inflata</name>
    <dbReference type="NCBI Taxonomy" id="28002"/>
    <lineage>
        <taxon>Eukaryota</taxon>
        <taxon>Metamonada</taxon>
        <taxon>Diplomonadida</taxon>
        <taxon>Hexamitidae</taxon>
        <taxon>Hexamitinae</taxon>
        <taxon>Hexamita</taxon>
    </lineage>
</organism>
<dbReference type="EMBL" id="CAXDID020000045">
    <property type="protein sequence ID" value="CAL6002446.1"/>
    <property type="molecule type" value="Genomic_DNA"/>
</dbReference>
<protein>
    <submittedName>
        <fullName evidence="2">Leucine-rich repeat domain superfamily</fullName>
    </submittedName>
    <submittedName>
        <fullName evidence="3">Leucine-rich_repeat domain superfamily</fullName>
    </submittedName>
</protein>
<comment type="caution">
    <text evidence="2">The sequence shown here is derived from an EMBL/GenBank/DDBJ whole genome shotgun (WGS) entry which is preliminary data.</text>
</comment>